<sequence length="189" mass="20667">MTTETIREIEGRSLPTIGTWEIDQAHSHLEFAVRHLMVGRTKGSFTGWSGSIEVAEKPEDSSVVVEIAAASFTTGHEQRDGHVISADFLDVEQFPTLNFRSTSVAAKTDSLWSVVGDLTILGNTKPVTLEVEFLGVTKDPWGNDKAFFEASAEFNREDFGLTWNQALDTGGVLIGKQVKIEIALQAQQG</sequence>
<dbReference type="PANTHER" id="PTHR34406">
    <property type="entry name" value="PROTEIN YCEI"/>
    <property type="match status" value="1"/>
</dbReference>
<dbReference type="SUPFAM" id="SSF101874">
    <property type="entry name" value="YceI-like"/>
    <property type="match status" value="1"/>
</dbReference>
<accession>A0A6J6MF86</accession>
<evidence type="ECO:0000313" key="2">
    <source>
        <dbReference type="EMBL" id="CAB4672079.1"/>
    </source>
</evidence>
<dbReference type="Gene3D" id="2.40.128.110">
    <property type="entry name" value="Lipid/polyisoprenoid-binding, YceI-like"/>
    <property type="match status" value="1"/>
</dbReference>
<dbReference type="InterPro" id="IPR007372">
    <property type="entry name" value="Lipid/polyisoprenoid-bd_YceI"/>
</dbReference>
<name>A0A6J6MF86_9ZZZZ</name>
<dbReference type="SMART" id="SM00867">
    <property type="entry name" value="YceI"/>
    <property type="match status" value="1"/>
</dbReference>
<proteinExistence type="predicted"/>
<dbReference type="InterPro" id="IPR036761">
    <property type="entry name" value="TTHA0802/YceI-like_sf"/>
</dbReference>
<dbReference type="PANTHER" id="PTHR34406:SF1">
    <property type="entry name" value="PROTEIN YCEI"/>
    <property type="match status" value="1"/>
</dbReference>
<reference evidence="2" key="1">
    <citation type="submission" date="2020-05" db="EMBL/GenBank/DDBJ databases">
        <authorList>
            <person name="Chiriac C."/>
            <person name="Salcher M."/>
            <person name="Ghai R."/>
            <person name="Kavagutti S V."/>
        </authorList>
    </citation>
    <scope>NUCLEOTIDE SEQUENCE</scope>
</reference>
<feature type="domain" description="Lipid/polyisoprenoid-binding YceI-like" evidence="1">
    <location>
        <begin position="19"/>
        <end position="187"/>
    </location>
</feature>
<dbReference type="Pfam" id="PF04264">
    <property type="entry name" value="YceI"/>
    <property type="match status" value="1"/>
</dbReference>
<protein>
    <submittedName>
        <fullName evidence="2">Unannotated protein</fullName>
    </submittedName>
</protein>
<dbReference type="EMBL" id="CAEZWM010000247">
    <property type="protein sequence ID" value="CAB4672079.1"/>
    <property type="molecule type" value="Genomic_DNA"/>
</dbReference>
<organism evidence="2">
    <name type="scientific">freshwater metagenome</name>
    <dbReference type="NCBI Taxonomy" id="449393"/>
    <lineage>
        <taxon>unclassified sequences</taxon>
        <taxon>metagenomes</taxon>
        <taxon>ecological metagenomes</taxon>
    </lineage>
</organism>
<gene>
    <name evidence="2" type="ORF">UFOPK2242_01512</name>
</gene>
<dbReference type="AlphaFoldDB" id="A0A6J6MF86"/>
<evidence type="ECO:0000259" key="1">
    <source>
        <dbReference type="SMART" id="SM00867"/>
    </source>
</evidence>